<protein>
    <submittedName>
        <fullName evidence="2">Uncharacterized protein</fullName>
    </submittedName>
</protein>
<reference evidence="2" key="1">
    <citation type="submission" date="2015-07" db="EMBL/GenBank/DDBJ databases">
        <title>MeaNS - Measles Nucleotide Surveillance Program.</title>
        <authorList>
            <person name="Tran T."/>
            <person name="Druce J."/>
        </authorList>
    </citation>
    <scope>NUCLEOTIDE SEQUENCE</scope>
    <source>
        <strain evidence="2">UCB-OBI-ISO-001</strain>
        <tissue evidence="2">Gonad</tissue>
    </source>
</reference>
<feature type="transmembrane region" description="Helical" evidence="1">
    <location>
        <begin position="7"/>
        <end position="34"/>
    </location>
</feature>
<sequence>MCVCVYVCGYACVCGIVSVRYGCVCVYVCLYVCFRVRVCVYFLCVRVCVYCVCFRACVCVMYV</sequence>
<keyword evidence="1" id="KW-1133">Transmembrane helix</keyword>
<evidence type="ECO:0000313" key="2">
    <source>
        <dbReference type="EMBL" id="KOF80442.1"/>
    </source>
</evidence>
<name>A0A0L8GU64_OCTBM</name>
<keyword evidence="1" id="KW-0812">Transmembrane</keyword>
<dbReference type="EMBL" id="KQ420392">
    <property type="protein sequence ID" value="KOF80442.1"/>
    <property type="molecule type" value="Genomic_DNA"/>
</dbReference>
<organism evidence="2">
    <name type="scientific">Octopus bimaculoides</name>
    <name type="common">California two-spotted octopus</name>
    <dbReference type="NCBI Taxonomy" id="37653"/>
    <lineage>
        <taxon>Eukaryota</taxon>
        <taxon>Metazoa</taxon>
        <taxon>Spiralia</taxon>
        <taxon>Lophotrochozoa</taxon>
        <taxon>Mollusca</taxon>
        <taxon>Cephalopoda</taxon>
        <taxon>Coleoidea</taxon>
        <taxon>Octopodiformes</taxon>
        <taxon>Octopoda</taxon>
        <taxon>Incirrata</taxon>
        <taxon>Octopodidae</taxon>
        <taxon>Octopus</taxon>
    </lineage>
</organism>
<proteinExistence type="predicted"/>
<accession>A0A0L8GU64</accession>
<evidence type="ECO:0000256" key="1">
    <source>
        <dbReference type="SAM" id="Phobius"/>
    </source>
</evidence>
<dbReference type="AlphaFoldDB" id="A0A0L8GU64"/>
<feature type="non-terminal residue" evidence="2">
    <location>
        <position position="63"/>
    </location>
</feature>
<keyword evidence="1" id="KW-0472">Membrane</keyword>
<feature type="transmembrane region" description="Helical" evidence="1">
    <location>
        <begin position="40"/>
        <end position="62"/>
    </location>
</feature>
<gene>
    <name evidence="2" type="ORF">OCBIM_22027893mg</name>
</gene>